<organism evidence="2 3">
    <name type="scientific">Halogranum gelatinilyticum</name>
    <dbReference type="NCBI Taxonomy" id="660521"/>
    <lineage>
        <taxon>Archaea</taxon>
        <taxon>Methanobacteriati</taxon>
        <taxon>Methanobacteriota</taxon>
        <taxon>Stenosarchaea group</taxon>
        <taxon>Halobacteria</taxon>
        <taxon>Halobacteriales</taxon>
        <taxon>Haloferacaceae</taxon>
    </lineage>
</organism>
<dbReference type="AlphaFoldDB" id="A0A1G9R3M4"/>
<reference evidence="3" key="1">
    <citation type="submission" date="2016-10" db="EMBL/GenBank/DDBJ databases">
        <authorList>
            <person name="Varghese N."/>
            <person name="Submissions S."/>
        </authorList>
    </citation>
    <scope>NUCLEOTIDE SEQUENCE [LARGE SCALE GENOMIC DNA]</scope>
    <source>
        <strain evidence="3">CGMCC 1.10119</strain>
    </source>
</reference>
<dbReference type="InterPro" id="IPR055943">
    <property type="entry name" value="DUF7521"/>
</dbReference>
<gene>
    <name evidence="2" type="ORF">SAMN04487949_1163</name>
</gene>
<proteinExistence type="predicted"/>
<dbReference type="EMBL" id="FNHL01000001">
    <property type="protein sequence ID" value="SDM17896.1"/>
    <property type="molecule type" value="Genomic_DNA"/>
</dbReference>
<name>A0A1G9R3M4_9EURY</name>
<protein>
    <submittedName>
        <fullName evidence="2">Uncharacterized protein</fullName>
    </submittedName>
</protein>
<feature type="transmembrane region" description="Helical" evidence="1">
    <location>
        <begin position="39"/>
        <end position="60"/>
    </location>
</feature>
<keyword evidence="1" id="KW-1133">Transmembrane helix</keyword>
<evidence type="ECO:0000256" key="1">
    <source>
        <dbReference type="SAM" id="Phobius"/>
    </source>
</evidence>
<accession>A0A1G9R3M4</accession>
<dbReference type="Proteomes" id="UP000199451">
    <property type="component" value="Unassembled WGS sequence"/>
</dbReference>
<dbReference type="OrthoDB" id="201542at2157"/>
<keyword evidence="3" id="KW-1185">Reference proteome</keyword>
<evidence type="ECO:0000313" key="2">
    <source>
        <dbReference type="EMBL" id="SDM17896.1"/>
    </source>
</evidence>
<sequence>MQLIESLYLVSSAALIIAGLTMVGLAVRAYVQTRRRAMVHLSLGFVLVVAAAAATMISAFVNDFGSTRSLLLVNSGFTTFGYVFVVYSLVAYE</sequence>
<evidence type="ECO:0000313" key="3">
    <source>
        <dbReference type="Proteomes" id="UP000199451"/>
    </source>
</evidence>
<keyword evidence="1" id="KW-0472">Membrane</keyword>
<feature type="transmembrane region" description="Helical" evidence="1">
    <location>
        <begin position="6"/>
        <end position="27"/>
    </location>
</feature>
<keyword evidence="1" id="KW-0812">Transmembrane</keyword>
<dbReference type="Pfam" id="PF24365">
    <property type="entry name" value="DUF7521"/>
    <property type="match status" value="1"/>
</dbReference>
<feature type="transmembrane region" description="Helical" evidence="1">
    <location>
        <begin position="72"/>
        <end position="92"/>
    </location>
</feature>